<name>A0A9P7GIX1_9AGAR</name>
<dbReference type="OrthoDB" id="70250at2759"/>
<organism evidence="1 2">
    <name type="scientific">Sphagnurus paluster</name>
    <dbReference type="NCBI Taxonomy" id="117069"/>
    <lineage>
        <taxon>Eukaryota</taxon>
        <taxon>Fungi</taxon>
        <taxon>Dikarya</taxon>
        <taxon>Basidiomycota</taxon>
        <taxon>Agaricomycotina</taxon>
        <taxon>Agaricomycetes</taxon>
        <taxon>Agaricomycetidae</taxon>
        <taxon>Agaricales</taxon>
        <taxon>Tricholomatineae</taxon>
        <taxon>Lyophyllaceae</taxon>
        <taxon>Sphagnurus</taxon>
    </lineage>
</organism>
<gene>
    <name evidence="1" type="ORF">H0H81_008513</name>
</gene>
<protein>
    <submittedName>
        <fullName evidence="1">Uncharacterized protein</fullName>
    </submittedName>
</protein>
<dbReference type="AlphaFoldDB" id="A0A9P7GIX1"/>
<dbReference type="Proteomes" id="UP000717328">
    <property type="component" value="Unassembled WGS sequence"/>
</dbReference>
<comment type="caution">
    <text evidence="1">The sequence shown here is derived from an EMBL/GenBank/DDBJ whole genome shotgun (WGS) entry which is preliminary data.</text>
</comment>
<accession>A0A9P7GIX1</accession>
<reference evidence="1" key="2">
    <citation type="submission" date="2021-10" db="EMBL/GenBank/DDBJ databases">
        <title>Phylogenomics reveals ancestral predisposition of the termite-cultivated fungus Termitomyces towards a domesticated lifestyle.</title>
        <authorList>
            <person name="Auxier B."/>
            <person name="Grum-Grzhimaylo A."/>
            <person name="Cardenas M.E."/>
            <person name="Lodge J.D."/>
            <person name="Laessoe T."/>
            <person name="Pedersen O."/>
            <person name="Smith M.E."/>
            <person name="Kuyper T.W."/>
            <person name="Franco-Molano E.A."/>
            <person name="Baroni T.J."/>
            <person name="Aanen D.K."/>
        </authorList>
    </citation>
    <scope>NUCLEOTIDE SEQUENCE</scope>
    <source>
        <strain evidence="1">D49</strain>
    </source>
</reference>
<evidence type="ECO:0000313" key="2">
    <source>
        <dbReference type="Proteomes" id="UP000717328"/>
    </source>
</evidence>
<evidence type="ECO:0000313" key="1">
    <source>
        <dbReference type="EMBL" id="KAG5651482.1"/>
    </source>
</evidence>
<keyword evidence="2" id="KW-1185">Reference proteome</keyword>
<sequence>MAIQENLQAKPHRIIELPFAQIWTRLLGVFASISKILTLMCNLPVVPSLDSSLLKDISATVQQIDVRAEQMDFFATEVGALHRRTSTPIHIYSARYTK</sequence>
<reference evidence="1" key="1">
    <citation type="submission" date="2021-02" db="EMBL/GenBank/DDBJ databases">
        <authorList>
            <person name="Nieuwenhuis M."/>
            <person name="Van De Peppel L.J.J."/>
        </authorList>
    </citation>
    <scope>NUCLEOTIDE SEQUENCE</scope>
    <source>
        <strain evidence="1">D49</strain>
    </source>
</reference>
<dbReference type="EMBL" id="JABCKI010000237">
    <property type="protein sequence ID" value="KAG5651482.1"/>
    <property type="molecule type" value="Genomic_DNA"/>
</dbReference>
<proteinExistence type="predicted"/>